<name>A0A814I585_9BILA</name>
<evidence type="ECO:0000313" key="2">
    <source>
        <dbReference type="EMBL" id="CAF1018947.1"/>
    </source>
</evidence>
<dbReference type="AlphaFoldDB" id="A0A814I585"/>
<dbReference type="Proteomes" id="UP000663836">
    <property type="component" value="Unassembled WGS sequence"/>
</dbReference>
<proteinExistence type="predicted"/>
<dbReference type="Pfam" id="PF01755">
    <property type="entry name" value="Glyco_transf_25"/>
    <property type="match status" value="1"/>
</dbReference>
<organism evidence="2 4">
    <name type="scientific">Rotaria sordida</name>
    <dbReference type="NCBI Taxonomy" id="392033"/>
    <lineage>
        <taxon>Eukaryota</taxon>
        <taxon>Metazoa</taxon>
        <taxon>Spiralia</taxon>
        <taxon>Gnathifera</taxon>
        <taxon>Rotifera</taxon>
        <taxon>Eurotatoria</taxon>
        <taxon>Bdelloidea</taxon>
        <taxon>Philodinida</taxon>
        <taxon>Philodinidae</taxon>
        <taxon>Rotaria</taxon>
    </lineage>
</organism>
<evidence type="ECO:0000259" key="1">
    <source>
        <dbReference type="Pfam" id="PF01755"/>
    </source>
</evidence>
<reference evidence="2" key="1">
    <citation type="submission" date="2021-02" db="EMBL/GenBank/DDBJ databases">
        <authorList>
            <person name="Nowell W R."/>
        </authorList>
    </citation>
    <scope>NUCLEOTIDE SEQUENCE</scope>
</reference>
<evidence type="ECO:0000313" key="3">
    <source>
        <dbReference type="EMBL" id="CAF3863379.1"/>
    </source>
</evidence>
<gene>
    <name evidence="3" type="ORF">JBS370_LOCUS18891</name>
    <name evidence="2" type="ORF">ZHD862_LOCUS13433</name>
</gene>
<sequence>MGIVSTPTESRVKPPSELTLLHINGTIKHIGQIKQIYIINLPNRPDRRTSTIALMKTLHFDAFIVPAHTIHSPEVASRNYLVRNGHITLVELACWASHMQIWSAIADSKSNDTWSLVFEDDIDLETFTSEVLESFPHDLWNKPDLIYLGSCGNIPGSMIYEGAYGYRIHQALNPSCTHAYAIRSRTAAKLLRLLSSPRRAVDDEIVLLSNSQKLLVFSIHPPLALQRSISPSNPSDINPVKPTLLFEVRVWIGFILQWWRDVEVVDKLKDSALARADFDKAAEWRKKNEHGIWQNENRNNSVCIRC</sequence>
<dbReference type="EMBL" id="CAJOBD010002194">
    <property type="protein sequence ID" value="CAF3863379.1"/>
    <property type="molecule type" value="Genomic_DNA"/>
</dbReference>
<dbReference type="InterPro" id="IPR002654">
    <property type="entry name" value="Glyco_trans_25"/>
</dbReference>
<protein>
    <recommendedName>
        <fullName evidence="1">Glycosyl transferase family 25 domain-containing protein</fullName>
    </recommendedName>
</protein>
<dbReference type="Proteomes" id="UP000663864">
    <property type="component" value="Unassembled WGS sequence"/>
</dbReference>
<feature type="domain" description="Glycosyl transferase family 25" evidence="1">
    <location>
        <begin position="34"/>
        <end position="138"/>
    </location>
</feature>
<evidence type="ECO:0000313" key="4">
    <source>
        <dbReference type="Proteomes" id="UP000663864"/>
    </source>
</evidence>
<comment type="caution">
    <text evidence="2">The sequence shown here is derived from an EMBL/GenBank/DDBJ whole genome shotgun (WGS) entry which is preliminary data.</text>
</comment>
<dbReference type="EMBL" id="CAJNOT010000552">
    <property type="protein sequence ID" value="CAF1018947.1"/>
    <property type="molecule type" value="Genomic_DNA"/>
</dbReference>
<dbReference type="CDD" id="cd06532">
    <property type="entry name" value="Glyco_transf_25"/>
    <property type="match status" value="1"/>
</dbReference>
<accession>A0A814I585</accession>